<sequence length="1087" mass="115434">MPSGVKKIAQVAVGAVIGFVQGGPVGAAIGAGLAFYAASQQEKLNTKSPLRDNEPSAQTVRSSKAPIRFILGRVSTGGVLVWAQEQSGTLTEGEQIHLVYVLCEGAIDGLENIYLGEEEIGSFGEFASYELIVNPTEVNAFLKANCPDWKDSQIGRGLSYVRITLKYSAEKFPSGIPDTRFVVRGRNDIYDPRTGNNIYTANTALHILWFLRNRCNVPDDEIIFETFASAANVCDEALTNADGSVSQRYRTSCVIGADEQRPGVLQKLEASCAGKLIRVGGRWMLQAGAYYGPYDFEITEDMIIGTVSGSTESTNDSAINTVRGTFIDPEQSWTETDYPEVSVSEWILEDGGEAAETMTFSYVTDAYQPQRLANIAMRQRRAGGAISLPMNFSGYNCRPGRVVRVNLPSLNILGEFIVSDWSMGDSEGCTVQVKQYEAAIFDDAVGQPYNPLGFINLPSGGLGSPTGLAWAPGDAAEVVQGVLSWFPPLGIVTSYVVTVRQGGGVAQSRSVPATANTLAINGLASGTYTMSVAALGPMARSGEASISVSIQGPPIPESCVVQSSIDSIVLIPQNPNHGLNGGTYEYFFSTNPNATSGTAQYLGQGQSFTHNDLAFYTNYYYFIRSTNAYGKSAFLYVPTSTSNDVSAYLSALAGKISKTELNQALQAEIELISGDGPGSVNERLEELQADIGDLVDALKYDPERPYETGETVRLGQRLYTAKIPVPKGSANSPPNATYWLDTGQVVQSANALAAQVTKNTADITTVDGKTSATATQLQAVQAQYRADSGEGDLLDALKGWDSTASAAQEVKIRAEEDFAQAQRTTTLQARVGTNEARITTVETTTATDREATAQRITAIDSRVGTSESKITTIESTANTDRQATAQQIQTLTSSVGSNQAAIQSEATTRANADGALSTRVDGVQSTANGASAQAQTASTAVSGLNGKVSALTTIKTSTTVGGRTVMAGLALGVEGQEQESQILAYAQRFAILDESSGTLIAPFVVQGGKVIMASAVIGDGTITNAKIGNYIQSNNYVAGVSGWKLFFDGTFEINSSLGDGGRQTINGQGGKVFDQNRLRYQWGNLAV</sequence>
<dbReference type="SUPFAM" id="SSF49265">
    <property type="entry name" value="Fibronectin type III"/>
    <property type="match status" value="1"/>
</dbReference>
<dbReference type="Pfam" id="PF09327">
    <property type="entry name" value="Phage_Tail_Tip"/>
    <property type="match status" value="1"/>
</dbReference>
<dbReference type="Gene3D" id="2.60.40.10">
    <property type="entry name" value="Immunoglobulins"/>
    <property type="match status" value="1"/>
</dbReference>
<evidence type="ECO:0000259" key="1">
    <source>
        <dbReference type="Pfam" id="PF09327"/>
    </source>
</evidence>
<evidence type="ECO:0000313" key="4">
    <source>
        <dbReference type="Proteomes" id="UP000189855"/>
    </source>
</evidence>
<accession>A0AB36L3F8</accession>
<evidence type="ECO:0000313" key="3">
    <source>
        <dbReference type="EMBL" id="OPE61992.1"/>
    </source>
</evidence>
<evidence type="ECO:0000259" key="2">
    <source>
        <dbReference type="Pfam" id="PF24489"/>
    </source>
</evidence>
<feature type="domain" description="Tip attachment protein J second Ig-like" evidence="2">
    <location>
        <begin position="555"/>
        <end position="651"/>
    </location>
</feature>
<name>A0AB36L3F8_PSEUB</name>
<dbReference type="EMBL" id="MSDS01000001">
    <property type="protein sequence ID" value="OPE61992.1"/>
    <property type="molecule type" value="Genomic_DNA"/>
</dbReference>
<dbReference type="InterPro" id="IPR057587">
    <property type="entry name" value="GpJ_Ig_second"/>
</dbReference>
<dbReference type="InterPro" id="IPR013783">
    <property type="entry name" value="Ig-like_fold"/>
</dbReference>
<dbReference type="InterPro" id="IPR036116">
    <property type="entry name" value="FN3_sf"/>
</dbReference>
<dbReference type="PANTHER" id="PTHR36251">
    <property type="entry name" value="FELS-1 PROPHAGE HOST SPECIFICITY PROTEIN-RELATED"/>
    <property type="match status" value="1"/>
</dbReference>
<dbReference type="InterPro" id="IPR015406">
    <property type="entry name" value="GpJ_CSF"/>
</dbReference>
<protein>
    <submittedName>
        <fullName evidence="3">Host specificity protein J</fullName>
    </submittedName>
</protein>
<reference evidence="3 4" key="1">
    <citation type="journal article" date="2017" name="Mol. Ecol.">
        <title>Adaptation of the pathogen, Pseudomonas syringae, during experimental evolution on a native vs. alternative host plant.</title>
        <authorList>
            <person name="Meaden S."/>
            <person name="Koskella B."/>
        </authorList>
    </citation>
    <scope>NUCLEOTIDE SEQUENCE [LARGE SCALE GENOMIC DNA]</scope>
    <source>
        <strain evidence="3 4">PT23</strain>
    </source>
</reference>
<feature type="domain" description="Tip attachment protein J central straight fiber" evidence="1">
    <location>
        <begin position="934"/>
        <end position="1068"/>
    </location>
</feature>
<dbReference type="AlphaFoldDB" id="A0AB36L3F8"/>
<dbReference type="Pfam" id="PF24489">
    <property type="entry name" value="Ig_J_second"/>
    <property type="match status" value="1"/>
</dbReference>
<proteinExistence type="predicted"/>
<dbReference type="InterPro" id="IPR053171">
    <property type="entry name" value="Viral_Tip_Attach_Protein"/>
</dbReference>
<organism evidence="3 4">
    <name type="scientific">Pseudomonas syringae pv. tomato</name>
    <dbReference type="NCBI Taxonomy" id="323"/>
    <lineage>
        <taxon>Bacteria</taxon>
        <taxon>Pseudomonadati</taxon>
        <taxon>Pseudomonadota</taxon>
        <taxon>Gammaproteobacteria</taxon>
        <taxon>Pseudomonadales</taxon>
        <taxon>Pseudomonadaceae</taxon>
        <taxon>Pseudomonas</taxon>
    </lineage>
</organism>
<dbReference type="RefSeq" id="WP_054089915.1">
    <property type="nucleotide sequence ID" value="NZ_JAIFYV010000067.1"/>
</dbReference>
<dbReference type="Proteomes" id="UP000189855">
    <property type="component" value="Unassembled WGS sequence"/>
</dbReference>
<gene>
    <name evidence="3" type="ORF">BTW15_01175</name>
</gene>
<comment type="caution">
    <text evidence="3">The sequence shown here is derived from an EMBL/GenBank/DDBJ whole genome shotgun (WGS) entry which is preliminary data.</text>
</comment>
<dbReference type="PANTHER" id="PTHR36251:SF2">
    <property type="entry name" value="GIFSY-2 PROPHAGE HOST SPECIFICITY PROTEIN J, PHAGE LAMBDA"/>
    <property type="match status" value="1"/>
</dbReference>